<proteinExistence type="predicted"/>
<evidence type="ECO:0000256" key="1">
    <source>
        <dbReference type="SAM" id="Phobius"/>
    </source>
</evidence>
<accession>A0A6J5Q9I9</accession>
<sequence>MASSAFSAIKQGIATYKDVKNTAGDVKKIVNEIAGMFGPNPTKEQKKQIVAEQKRVQEVAAYDPNQVMGDIAKRLGEFMRHQQQIQDYYIEEERKSKEEVYDGVDSLAERALQRTLVLSQLRQMETDLREQMIYQSPPELGDLWTRFNEMREQIAVEQEQAREVRDQREAQARWQRRRVINDLQDKAIYLGAALLIIVYLSVFWSLLVMDRKTRWGF</sequence>
<keyword evidence="1" id="KW-0812">Transmembrane</keyword>
<reference evidence="2" key="1">
    <citation type="submission" date="2020-05" db="EMBL/GenBank/DDBJ databases">
        <authorList>
            <person name="Chiriac C."/>
            <person name="Salcher M."/>
            <person name="Ghai R."/>
            <person name="Kavagutti S V."/>
        </authorList>
    </citation>
    <scope>NUCLEOTIDE SEQUENCE</scope>
</reference>
<organism evidence="2">
    <name type="scientific">uncultured Caudovirales phage</name>
    <dbReference type="NCBI Taxonomy" id="2100421"/>
    <lineage>
        <taxon>Viruses</taxon>
        <taxon>Duplodnaviria</taxon>
        <taxon>Heunggongvirae</taxon>
        <taxon>Uroviricota</taxon>
        <taxon>Caudoviricetes</taxon>
        <taxon>Peduoviridae</taxon>
        <taxon>Maltschvirus</taxon>
        <taxon>Maltschvirus maltsch</taxon>
    </lineage>
</organism>
<dbReference type="EMBL" id="LR796963">
    <property type="protein sequence ID" value="CAB4177975.1"/>
    <property type="molecule type" value="Genomic_DNA"/>
</dbReference>
<evidence type="ECO:0000313" key="2">
    <source>
        <dbReference type="EMBL" id="CAB4177975.1"/>
    </source>
</evidence>
<protein>
    <submittedName>
        <fullName evidence="2">Uncharacterized protein</fullName>
    </submittedName>
</protein>
<gene>
    <name evidence="2" type="ORF">UFOVP1016_17</name>
</gene>
<feature type="transmembrane region" description="Helical" evidence="1">
    <location>
        <begin position="187"/>
        <end position="209"/>
    </location>
</feature>
<keyword evidence="1" id="KW-0472">Membrane</keyword>
<name>A0A6J5Q9I9_9CAUD</name>
<keyword evidence="1" id="KW-1133">Transmembrane helix</keyword>